<dbReference type="Proteomes" id="UP000298030">
    <property type="component" value="Unassembled WGS sequence"/>
</dbReference>
<protein>
    <submittedName>
        <fullName evidence="2">Uncharacterized protein</fullName>
    </submittedName>
</protein>
<feature type="compositionally biased region" description="Pro residues" evidence="1">
    <location>
        <begin position="141"/>
        <end position="150"/>
    </location>
</feature>
<keyword evidence="3" id="KW-1185">Reference proteome</keyword>
<comment type="caution">
    <text evidence="2">The sequence shown here is derived from an EMBL/GenBank/DDBJ whole genome shotgun (WGS) entry which is preliminary data.</text>
</comment>
<accession>A0A4Y7TYG6</accession>
<feature type="compositionally biased region" description="Polar residues" evidence="1">
    <location>
        <begin position="62"/>
        <end position="84"/>
    </location>
</feature>
<dbReference type="OrthoDB" id="3269550at2759"/>
<organism evidence="2 3">
    <name type="scientific">Coprinellus micaceus</name>
    <name type="common">Glistening ink-cap mushroom</name>
    <name type="synonym">Coprinus micaceus</name>
    <dbReference type="NCBI Taxonomy" id="71717"/>
    <lineage>
        <taxon>Eukaryota</taxon>
        <taxon>Fungi</taxon>
        <taxon>Dikarya</taxon>
        <taxon>Basidiomycota</taxon>
        <taxon>Agaricomycotina</taxon>
        <taxon>Agaricomycetes</taxon>
        <taxon>Agaricomycetidae</taxon>
        <taxon>Agaricales</taxon>
        <taxon>Agaricineae</taxon>
        <taxon>Psathyrellaceae</taxon>
        <taxon>Coprinellus</taxon>
    </lineage>
</organism>
<proteinExistence type="predicted"/>
<name>A0A4Y7TYG6_COPMI</name>
<gene>
    <name evidence="2" type="ORF">FA13DRAFT_1785481</name>
</gene>
<dbReference type="EMBL" id="QPFP01000002">
    <property type="protein sequence ID" value="TEB39220.1"/>
    <property type="molecule type" value="Genomic_DNA"/>
</dbReference>
<feature type="region of interest" description="Disordered" evidence="1">
    <location>
        <begin position="127"/>
        <end position="193"/>
    </location>
</feature>
<dbReference type="AlphaFoldDB" id="A0A4Y7TYG6"/>
<sequence>MSAQSAPGAVEDLLPPHDPLSISPHQDTYSALSPPLKHPVYVNHTRRKAISDGTPPGARPSLSRTRSLGQRTTSLGSRRNTNETPLAEAAQDRVRRARKIAQIFGPELPYELIVNAEQVQNRKSTDAPIDHLPLHDQASPPSLPRLPSLPPFLERPSHESNTTTASEPSDERNPFVEPSSPPARREEAEHRKRTQKLAKFFGVSQRDISSSVSSEPTVKTPSLPPRAVMAGAPPLPLQEVEVNVKLAGRRFWGFSPNRPEYRYADTNDAIVIDQLRTLKAS</sequence>
<evidence type="ECO:0000313" key="2">
    <source>
        <dbReference type="EMBL" id="TEB39220.1"/>
    </source>
</evidence>
<evidence type="ECO:0000313" key="3">
    <source>
        <dbReference type="Proteomes" id="UP000298030"/>
    </source>
</evidence>
<feature type="region of interest" description="Disordered" evidence="1">
    <location>
        <begin position="1"/>
        <end position="93"/>
    </location>
</feature>
<evidence type="ECO:0000256" key="1">
    <source>
        <dbReference type="SAM" id="MobiDB-lite"/>
    </source>
</evidence>
<reference evidence="2 3" key="1">
    <citation type="journal article" date="2019" name="Nat. Ecol. Evol.">
        <title>Megaphylogeny resolves global patterns of mushroom evolution.</title>
        <authorList>
            <person name="Varga T."/>
            <person name="Krizsan K."/>
            <person name="Foldi C."/>
            <person name="Dima B."/>
            <person name="Sanchez-Garcia M."/>
            <person name="Sanchez-Ramirez S."/>
            <person name="Szollosi G.J."/>
            <person name="Szarkandi J.G."/>
            <person name="Papp V."/>
            <person name="Albert L."/>
            <person name="Andreopoulos W."/>
            <person name="Angelini C."/>
            <person name="Antonin V."/>
            <person name="Barry K.W."/>
            <person name="Bougher N.L."/>
            <person name="Buchanan P."/>
            <person name="Buyck B."/>
            <person name="Bense V."/>
            <person name="Catcheside P."/>
            <person name="Chovatia M."/>
            <person name="Cooper J."/>
            <person name="Damon W."/>
            <person name="Desjardin D."/>
            <person name="Finy P."/>
            <person name="Geml J."/>
            <person name="Haridas S."/>
            <person name="Hughes K."/>
            <person name="Justo A."/>
            <person name="Karasinski D."/>
            <person name="Kautmanova I."/>
            <person name="Kiss B."/>
            <person name="Kocsube S."/>
            <person name="Kotiranta H."/>
            <person name="LaButti K.M."/>
            <person name="Lechner B.E."/>
            <person name="Liimatainen K."/>
            <person name="Lipzen A."/>
            <person name="Lukacs Z."/>
            <person name="Mihaltcheva S."/>
            <person name="Morgado L.N."/>
            <person name="Niskanen T."/>
            <person name="Noordeloos M.E."/>
            <person name="Ohm R.A."/>
            <person name="Ortiz-Santana B."/>
            <person name="Ovrebo C."/>
            <person name="Racz N."/>
            <person name="Riley R."/>
            <person name="Savchenko A."/>
            <person name="Shiryaev A."/>
            <person name="Soop K."/>
            <person name="Spirin V."/>
            <person name="Szebenyi C."/>
            <person name="Tomsovsky M."/>
            <person name="Tulloss R.E."/>
            <person name="Uehling J."/>
            <person name="Grigoriev I.V."/>
            <person name="Vagvolgyi C."/>
            <person name="Papp T."/>
            <person name="Martin F.M."/>
            <person name="Miettinen O."/>
            <person name="Hibbett D.S."/>
            <person name="Nagy L.G."/>
        </authorList>
    </citation>
    <scope>NUCLEOTIDE SEQUENCE [LARGE SCALE GENOMIC DNA]</scope>
    <source>
        <strain evidence="2 3">FP101781</strain>
    </source>
</reference>